<evidence type="ECO:0000313" key="5">
    <source>
        <dbReference type="Proteomes" id="UP000317369"/>
    </source>
</evidence>
<dbReference type="NCBIfam" id="TIGR02601">
    <property type="entry name" value="autotrns_rpt"/>
    <property type="match status" value="3"/>
</dbReference>
<sequence precursor="true">MTFKNKAGRRITITTSALLTAWMCMSSSSICAAKNITWDGGGSGDGWSTKENWDHADGVSNDDTVTFDTASAATSVVDITETITSLNYSNGGANSIAINISGSNALTLRNITNNSSVEQTITASSQSGTLIANNSFGLTIDAANGLKYTTGTLNLVNKTLTLANGTTFTLDDVTIQNLQDLSIGDGAKLVLKDTAGSAGNITFNGASGDLEVEGDTLAIGSTRSVTLATTTNIKSSNEGEINIAGKITGTGDLNIDSDDGNGSITISNTGNDFEGDVTLKNGRLILTADDVLGDKDNDTGNKLVIEGGEIAVKNTSTDGITINNAVELNGDFKAVSTYDSTATNDNQKGPQKLIIAGKVTLGADSAIDVELEKVDGSEDAPAGTQAEFVITGVIGETGGARKITKNGDGKLVLEGDNTFTGGVDLAAGTLALSHDNALGSGNLTITGTSANVVLKDGVTIGNTLDISADDTLNVEADSAAGEATLTSNIAIDDDTTIDVNTGTINMTGNITDTGTNKLTKDGDGTLVLAGDVQHTGGTTIANGKLVIQDDNVAATGKDLGVTEVAAGATLDAQEDLSVSNLTGEGNITLTKFDKDDDNTTDDEAANITITTNSDSEFAGNISGEGQVTLDGTSKITLSGASTYSGGTVIEANANVVAKNNKAFGSGDVAFKIDSATLNVADGITIGNTLDLIGNNNIKLDSDGMGTLSSDITLDDDKIFDIISNSIELSGVISGTRKIEKNGAGDLILSGVNTFANGVDLNAGKLTIGNDDALGAGTLKVADGTTLASKGNNAIANDVNFDDGAGASATSVTFDGDGKLTLGKANDDDTAQLGTVTFDDDGTTINNNSTDGELILNGTTAGGALTLDGSGTTRFTDKLTAGHASTTANNGYIIDDTVGGLTGFTNAGAKVLKTTATVTDPSVTINLSENDGLATSLQSGVNNTIANNVVIDDQTVLGGDGLILTGAVELQDGIDDDDKVALEIANGGNVTLTGDITLTGADTIEKLAAGTLNLNNADNQITANLEAKDGTTNIGGAGLTGNVTVDGANAIVKNTSTITGNVNVNNGAFTAAANVTENVTVEANGTLNIATTDILATDKTLTLKDGATIAADGTSRTVNANVAYDNNGTVNVTGPNSLTLANNVDLDGNATTQTFNISKDASLVLSGKYTDATGDNDKFTLNKTGQGAIIVGNQDSAPDANDATAFFGDINTNAGTTSIIGAGVDGDVTVSTDTAIEANTILKAAGKITGTTTIESSQMSTSSDPQKIYSVLEVASDDAFDTTSVLALENEATIAATGADREVAANLNLTTGNTVRVIGTHKLSLSDNIDVNGATLAQTFEVSENATLALTGDITDSNDASDEFFNLTKTGKGAVEIGNQASLDLFNDDTDDNEKVFAGNLTVTDGTITLMGSKITGDVEVNYDESASTQGIFAGTGIIAGNLNINDGAIHNPGQSPGKLNVEGTYTVGEDATVNFEIDTVADAHDQINVTGNVTIDDKAVANVNFSGDKLEDGKTYDLIVTEGSFTGNQSFRNTDDTLNINDNRLFFDTTAELDSTGKKWQAKVTENGIKYDDVSDGKTNTQIAKTMRAWKQEIVETPAAGSIDEDRKNVLDALNSASNRTEFNGMVSQLNAPQHVAAAPEVFNNVSAGNNQVTGRLAGLRGGTEMFGQVGASDRSMTNYASDPTVLALALDTPQEMLDWFNSKDYSAWGKIFGQYSDQDTTKDRLGYTALSAGVVGGVDCKVNDQFILGVLGSFTQTEIDFDDSDSENSVNTIRSGVYASYYVNDAMYVDGVATLGYNWTESERQIKVGSIDRTADADYESVDLSLYGGTGFDWVMGSFTVTPNAWAQYTFFSQDEFSETGAGSLNTTVEEYDTYSFRTQLGVKITRMSEINGRPFMPEFSIGWIHEFAELDEMEARFTGETNPFSYDPGTANEDALFIGGGVTTLLSDRSSLFVKYDGEFAKDGMTQALSAGLKFKF</sequence>
<feature type="signal peptide" evidence="2">
    <location>
        <begin position="1"/>
        <end position="32"/>
    </location>
</feature>
<dbReference type="Pfam" id="PF12951">
    <property type="entry name" value="PATR"/>
    <property type="match status" value="4"/>
</dbReference>
<dbReference type="RefSeq" id="WP_145073751.1">
    <property type="nucleotide sequence ID" value="NZ_CP036425.1"/>
</dbReference>
<dbReference type="Pfam" id="PF03797">
    <property type="entry name" value="Autotransporter"/>
    <property type="match status" value="1"/>
</dbReference>
<gene>
    <name evidence="4" type="primary">ompB_1</name>
    <name evidence="4" type="ORF">KS4_03700</name>
</gene>
<dbReference type="Proteomes" id="UP000317369">
    <property type="component" value="Chromosome"/>
</dbReference>
<name>A0A517YQ38_9BACT</name>
<dbReference type="KEGG" id="pcor:KS4_03700"/>
<evidence type="ECO:0000313" key="4">
    <source>
        <dbReference type="EMBL" id="QDU32338.1"/>
    </source>
</evidence>
<proteinExistence type="predicted"/>
<dbReference type="InterPro" id="IPR011050">
    <property type="entry name" value="Pectin_lyase_fold/virulence"/>
</dbReference>
<dbReference type="InterPro" id="IPR006315">
    <property type="entry name" value="OM_autotransptr_brl_dom"/>
</dbReference>
<organism evidence="4 5">
    <name type="scientific">Poriferisphaera corsica</name>
    <dbReference type="NCBI Taxonomy" id="2528020"/>
    <lineage>
        <taxon>Bacteria</taxon>
        <taxon>Pseudomonadati</taxon>
        <taxon>Planctomycetota</taxon>
        <taxon>Phycisphaerae</taxon>
        <taxon>Phycisphaerales</taxon>
        <taxon>Phycisphaeraceae</taxon>
        <taxon>Poriferisphaera</taxon>
    </lineage>
</organism>
<dbReference type="NCBIfam" id="TIGR01414">
    <property type="entry name" value="autotrans_barl"/>
    <property type="match status" value="1"/>
</dbReference>
<evidence type="ECO:0000256" key="1">
    <source>
        <dbReference type="ARBA" id="ARBA00022729"/>
    </source>
</evidence>
<dbReference type="InterPro" id="IPR036709">
    <property type="entry name" value="Autotransporte_beta_dom_sf"/>
</dbReference>
<evidence type="ECO:0000259" key="3">
    <source>
        <dbReference type="PROSITE" id="PS51208"/>
    </source>
</evidence>
<keyword evidence="1 2" id="KW-0732">Signal</keyword>
<dbReference type="Gene3D" id="2.40.128.130">
    <property type="entry name" value="Autotransporter beta-domain"/>
    <property type="match status" value="1"/>
</dbReference>
<feature type="domain" description="Autotransporter" evidence="3">
    <location>
        <begin position="1701"/>
        <end position="1979"/>
    </location>
</feature>
<keyword evidence="5" id="KW-1185">Reference proteome</keyword>
<protein>
    <submittedName>
        <fullName evidence="4">Outer membrane protein B</fullName>
    </submittedName>
</protein>
<dbReference type="EMBL" id="CP036425">
    <property type="protein sequence ID" value="QDU32338.1"/>
    <property type="molecule type" value="Genomic_DNA"/>
</dbReference>
<dbReference type="GO" id="GO:0019867">
    <property type="term" value="C:outer membrane"/>
    <property type="evidence" value="ECO:0007669"/>
    <property type="project" value="InterPro"/>
</dbReference>
<dbReference type="OrthoDB" id="279956at2"/>
<accession>A0A517YQ38</accession>
<dbReference type="SMART" id="SM00869">
    <property type="entry name" value="Autotransporter"/>
    <property type="match status" value="1"/>
</dbReference>
<dbReference type="InterPro" id="IPR013425">
    <property type="entry name" value="Autotrns_rpt"/>
</dbReference>
<feature type="chain" id="PRO_5021999770" evidence="2">
    <location>
        <begin position="33"/>
        <end position="1979"/>
    </location>
</feature>
<evidence type="ECO:0000256" key="2">
    <source>
        <dbReference type="SAM" id="SignalP"/>
    </source>
</evidence>
<dbReference type="SUPFAM" id="SSF103515">
    <property type="entry name" value="Autotransporter"/>
    <property type="match status" value="1"/>
</dbReference>
<reference evidence="4 5" key="1">
    <citation type="submission" date="2019-02" db="EMBL/GenBank/DDBJ databases">
        <title>Deep-cultivation of Planctomycetes and their phenomic and genomic characterization uncovers novel biology.</title>
        <authorList>
            <person name="Wiegand S."/>
            <person name="Jogler M."/>
            <person name="Boedeker C."/>
            <person name="Pinto D."/>
            <person name="Vollmers J."/>
            <person name="Rivas-Marin E."/>
            <person name="Kohn T."/>
            <person name="Peeters S.H."/>
            <person name="Heuer A."/>
            <person name="Rast P."/>
            <person name="Oberbeckmann S."/>
            <person name="Bunk B."/>
            <person name="Jeske O."/>
            <person name="Meyerdierks A."/>
            <person name="Storesund J.E."/>
            <person name="Kallscheuer N."/>
            <person name="Luecker S."/>
            <person name="Lage O.M."/>
            <person name="Pohl T."/>
            <person name="Merkel B.J."/>
            <person name="Hornburger P."/>
            <person name="Mueller R.-W."/>
            <person name="Bruemmer F."/>
            <person name="Labrenz M."/>
            <person name="Spormann A.M."/>
            <person name="Op den Camp H."/>
            <person name="Overmann J."/>
            <person name="Amann R."/>
            <person name="Jetten M.S.M."/>
            <person name="Mascher T."/>
            <person name="Medema M.H."/>
            <person name="Devos D.P."/>
            <person name="Kaster A.-K."/>
            <person name="Ovreas L."/>
            <person name="Rohde M."/>
            <person name="Galperin M.Y."/>
            <person name="Jogler C."/>
        </authorList>
    </citation>
    <scope>NUCLEOTIDE SEQUENCE [LARGE SCALE GENOMIC DNA]</scope>
    <source>
        <strain evidence="4 5">KS4</strain>
    </source>
</reference>
<dbReference type="SUPFAM" id="SSF51126">
    <property type="entry name" value="Pectin lyase-like"/>
    <property type="match status" value="3"/>
</dbReference>
<dbReference type="InterPro" id="IPR005546">
    <property type="entry name" value="Autotransporte_beta"/>
</dbReference>
<dbReference type="PROSITE" id="PS51208">
    <property type="entry name" value="AUTOTRANSPORTER"/>
    <property type="match status" value="1"/>
</dbReference>